<evidence type="ECO:0000256" key="11">
    <source>
        <dbReference type="ARBA" id="ARBA00048366"/>
    </source>
</evidence>
<dbReference type="EMBL" id="CU469464">
    <property type="protein sequence ID" value="CAP18361.1"/>
    <property type="molecule type" value="Genomic_DNA"/>
</dbReference>
<keyword evidence="4" id="KW-0963">Cytoplasm</keyword>
<keyword evidence="6" id="KW-0819">tRNA processing</keyword>
<proteinExistence type="inferred from homology"/>
<evidence type="ECO:0000259" key="12">
    <source>
        <dbReference type="PROSITE" id="PS51163"/>
    </source>
</evidence>
<dbReference type="GO" id="GO:0008033">
    <property type="term" value="P:tRNA processing"/>
    <property type="evidence" value="ECO:0007669"/>
    <property type="project" value="UniProtKB-KW"/>
</dbReference>
<protein>
    <recommendedName>
        <fullName evidence="10">L-threonylcarbamoyladenylate synthase</fullName>
        <ecNumber evidence="3">2.7.7.87</ecNumber>
    </recommendedName>
    <alternativeName>
        <fullName evidence="10">L-threonylcarbamoyladenylate synthase</fullName>
    </alternativeName>
</protein>
<dbReference type="Pfam" id="PF01300">
    <property type="entry name" value="Sua5_yciO_yrdC"/>
    <property type="match status" value="1"/>
</dbReference>
<evidence type="ECO:0000256" key="8">
    <source>
        <dbReference type="ARBA" id="ARBA00022741"/>
    </source>
</evidence>
<dbReference type="GO" id="GO:0006450">
    <property type="term" value="P:regulation of translational fidelity"/>
    <property type="evidence" value="ECO:0007669"/>
    <property type="project" value="TreeGrafter"/>
</dbReference>
<dbReference type="GO" id="GO:0061710">
    <property type="term" value="F:L-threonylcarbamoyladenylate synthase"/>
    <property type="evidence" value="ECO:0007669"/>
    <property type="project" value="UniProtKB-EC"/>
</dbReference>
<dbReference type="PANTHER" id="PTHR17490:SF16">
    <property type="entry name" value="THREONYLCARBAMOYL-AMP SYNTHASE"/>
    <property type="match status" value="1"/>
</dbReference>
<dbReference type="AlphaFoldDB" id="B3R0J7"/>
<dbReference type="PANTHER" id="PTHR17490">
    <property type="entry name" value="SUA5"/>
    <property type="match status" value="1"/>
</dbReference>
<evidence type="ECO:0000313" key="13">
    <source>
        <dbReference type="EMBL" id="CAP18361.1"/>
    </source>
</evidence>
<dbReference type="GO" id="GO:0005524">
    <property type="term" value="F:ATP binding"/>
    <property type="evidence" value="ECO:0007669"/>
    <property type="project" value="UniProtKB-KW"/>
</dbReference>
<dbReference type="HOGENOM" id="CLU_031397_3_2_14"/>
<evidence type="ECO:0000256" key="9">
    <source>
        <dbReference type="ARBA" id="ARBA00022840"/>
    </source>
</evidence>
<dbReference type="GO" id="GO:0000049">
    <property type="term" value="F:tRNA binding"/>
    <property type="evidence" value="ECO:0007669"/>
    <property type="project" value="TreeGrafter"/>
</dbReference>
<keyword evidence="5" id="KW-0808">Transferase</keyword>
<sequence>MKKGSLIIFPTDTIYGIGAKINDNEGINKIYKLKKRDFSKPLSVLFADLSQVRHLVKINSTSRKLINYFWPGPLTLILKTTSFYKKKNKENNLGIRQPKHPLALKLLKKHGPLKTTSVNISGFPPLNNYKVIRQIYEKKVDYIFYSSNQNLSKLSSTVLDLQLNNNFKILREGSITKEMIYKVIYNY</sequence>
<evidence type="ECO:0000256" key="7">
    <source>
        <dbReference type="ARBA" id="ARBA00022695"/>
    </source>
</evidence>
<evidence type="ECO:0000256" key="1">
    <source>
        <dbReference type="ARBA" id="ARBA00004496"/>
    </source>
</evidence>
<gene>
    <name evidence="13" type="primary">sua5</name>
    <name evidence="13" type="ordered locus">ATP_00174</name>
</gene>
<feature type="domain" description="YrdC-like" evidence="12">
    <location>
        <begin position="1"/>
        <end position="175"/>
    </location>
</feature>
<accession>B3R0J7</accession>
<evidence type="ECO:0000256" key="2">
    <source>
        <dbReference type="ARBA" id="ARBA00007663"/>
    </source>
</evidence>
<evidence type="ECO:0000256" key="10">
    <source>
        <dbReference type="ARBA" id="ARBA00029774"/>
    </source>
</evidence>
<dbReference type="EC" id="2.7.7.87" evidence="3"/>
<dbReference type="PROSITE" id="PS51163">
    <property type="entry name" value="YRDC"/>
    <property type="match status" value="1"/>
</dbReference>
<dbReference type="InterPro" id="IPR006070">
    <property type="entry name" value="Sua5-like_dom"/>
</dbReference>
<comment type="similarity">
    <text evidence="2">Belongs to the SUA5 family.</text>
</comment>
<comment type="subcellular location">
    <subcellularLocation>
        <location evidence="1">Cytoplasm</location>
    </subcellularLocation>
</comment>
<dbReference type="KEGG" id="pml:ATP_00174"/>
<keyword evidence="14" id="KW-1185">Reference proteome</keyword>
<reference evidence="13 14" key="1">
    <citation type="journal article" date="2008" name="BMC Genomics">
        <title>The linear chromosome of the plant-pathogenic mycoplasma 'Candidatus Phytoplasma mali'.</title>
        <authorList>
            <person name="Kube M."/>
            <person name="Schneider B."/>
            <person name="Kuhl H."/>
            <person name="Dandekar T."/>
            <person name="Heitmann K."/>
            <person name="Migdoll A.M."/>
            <person name="Reinhardt R."/>
            <person name="Seemueller E."/>
        </authorList>
    </citation>
    <scope>NUCLEOTIDE SEQUENCE [LARGE SCALE GENOMIC DNA]</scope>
    <source>
        <strain evidence="13 14">AT</strain>
    </source>
</reference>
<comment type="catalytic activity">
    <reaction evidence="11">
        <text>L-threonine + hydrogencarbonate + ATP = L-threonylcarbamoyladenylate + diphosphate + H2O</text>
        <dbReference type="Rhea" id="RHEA:36407"/>
        <dbReference type="ChEBI" id="CHEBI:15377"/>
        <dbReference type="ChEBI" id="CHEBI:17544"/>
        <dbReference type="ChEBI" id="CHEBI:30616"/>
        <dbReference type="ChEBI" id="CHEBI:33019"/>
        <dbReference type="ChEBI" id="CHEBI:57926"/>
        <dbReference type="ChEBI" id="CHEBI:73682"/>
        <dbReference type="EC" id="2.7.7.87"/>
    </reaction>
</comment>
<dbReference type="eggNOG" id="COG0009">
    <property type="taxonomic scope" value="Bacteria"/>
</dbReference>
<keyword evidence="8" id="KW-0547">Nucleotide-binding</keyword>
<dbReference type="SUPFAM" id="SSF55821">
    <property type="entry name" value="YrdC/RibB"/>
    <property type="match status" value="1"/>
</dbReference>
<evidence type="ECO:0000256" key="3">
    <source>
        <dbReference type="ARBA" id="ARBA00012584"/>
    </source>
</evidence>
<dbReference type="GO" id="GO:0005737">
    <property type="term" value="C:cytoplasm"/>
    <property type="evidence" value="ECO:0007669"/>
    <property type="project" value="UniProtKB-SubCell"/>
</dbReference>
<dbReference type="Gene3D" id="3.90.870.10">
    <property type="entry name" value="DHBP synthase"/>
    <property type="match status" value="1"/>
</dbReference>
<organism evidence="14">
    <name type="scientific">Phytoplasma mali (strain AT)</name>
    <dbReference type="NCBI Taxonomy" id="482235"/>
    <lineage>
        <taxon>Bacteria</taxon>
        <taxon>Bacillati</taxon>
        <taxon>Mycoplasmatota</taxon>
        <taxon>Mollicutes</taxon>
        <taxon>Acholeplasmatales</taxon>
        <taxon>Acholeplasmataceae</taxon>
        <taxon>Candidatus Phytoplasma</taxon>
        <taxon>16SrX (Apple proliferation group)</taxon>
    </lineage>
</organism>
<keyword evidence="7" id="KW-0548">Nucleotidyltransferase</keyword>
<keyword evidence="9" id="KW-0067">ATP-binding</keyword>
<evidence type="ECO:0000256" key="6">
    <source>
        <dbReference type="ARBA" id="ARBA00022694"/>
    </source>
</evidence>
<evidence type="ECO:0000256" key="4">
    <source>
        <dbReference type="ARBA" id="ARBA00022490"/>
    </source>
</evidence>
<dbReference type="NCBIfam" id="TIGR00057">
    <property type="entry name" value="L-threonylcarbamoyladenylate synthase"/>
    <property type="match status" value="1"/>
</dbReference>
<dbReference type="Proteomes" id="UP000002020">
    <property type="component" value="Chromosome"/>
</dbReference>
<dbReference type="STRING" id="37692.ATP_00174"/>
<dbReference type="GO" id="GO:0003725">
    <property type="term" value="F:double-stranded RNA binding"/>
    <property type="evidence" value="ECO:0007669"/>
    <property type="project" value="InterPro"/>
</dbReference>
<evidence type="ECO:0000256" key="5">
    <source>
        <dbReference type="ARBA" id="ARBA00022679"/>
    </source>
</evidence>
<dbReference type="InterPro" id="IPR017945">
    <property type="entry name" value="DHBP_synth_RibB-like_a/b_dom"/>
</dbReference>
<dbReference type="InterPro" id="IPR050156">
    <property type="entry name" value="TC-AMP_synthase_SUA5"/>
</dbReference>
<name>B3R0J7_PHYMT</name>
<evidence type="ECO:0000313" key="14">
    <source>
        <dbReference type="Proteomes" id="UP000002020"/>
    </source>
</evidence>